<keyword evidence="1" id="KW-1133">Transmembrane helix</keyword>
<protein>
    <submittedName>
        <fullName evidence="2">Uncharacterized protein</fullName>
    </submittedName>
</protein>
<dbReference type="AlphaFoldDB" id="A0A5N6YTW4"/>
<dbReference type="EMBL" id="ML739459">
    <property type="protein sequence ID" value="KAE8348538.1"/>
    <property type="molecule type" value="Genomic_DNA"/>
</dbReference>
<keyword evidence="1" id="KW-0812">Transmembrane</keyword>
<organism evidence="2 3">
    <name type="scientific">Aspergillus coremiiformis</name>
    <dbReference type="NCBI Taxonomy" id="138285"/>
    <lineage>
        <taxon>Eukaryota</taxon>
        <taxon>Fungi</taxon>
        <taxon>Dikarya</taxon>
        <taxon>Ascomycota</taxon>
        <taxon>Pezizomycotina</taxon>
        <taxon>Eurotiomycetes</taxon>
        <taxon>Eurotiomycetidae</taxon>
        <taxon>Eurotiales</taxon>
        <taxon>Aspergillaceae</taxon>
        <taxon>Aspergillus</taxon>
        <taxon>Aspergillus subgen. Circumdati</taxon>
    </lineage>
</organism>
<gene>
    <name evidence="2" type="ORF">BDV28DRAFT_143248</name>
</gene>
<accession>A0A5N6YTW4</accession>
<evidence type="ECO:0000313" key="2">
    <source>
        <dbReference type="EMBL" id="KAE8348538.1"/>
    </source>
</evidence>
<sequence>MYIHIYKTRVIHPFTHFLHTVQIIICSIFNISLYSLDNYLLFCFLVQDCIIIGISASAS</sequence>
<evidence type="ECO:0000256" key="1">
    <source>
        <dbReference type="SAM" id="Phobius"/>
    </source>
</evidence>
<keyword evidence="1" id="KW-0472">Membrane</keyword>
<keyword evidence="3" id="KW-1185">Reference proteome</keyword>
<evidence type="ECO:0000313" key="3">
    <source>
        <dbReference type="Proteomes" id="UP000327118"/>
    </source>
</evidence>
<name>A0A5N6YTW4_9EURO</name>
<reference evidence="3" key="1">
    <citation type="submission" date="2019-04" db="EMBL/GenBank/DDBJ databases">
        <title>Friends and foes A comparative genomics studyof 23 Aspergillus species from section Flavi.</title>
        <authorList>
            <consortium name="DOE Joint Genome Institute"/>
            <person name="Kjaerbolling I."/>
            <person name="Vesth T."/>
            <person name="Frisvad J.C."/>
            <person name="Nybo J.L."/>
            <person name="Theobald S."/>
            <person name="Kildgaard S."/>
            <person name="Isbrandt T."/>
            <person name="Kuo A."/>
            <person name="Sato A."/>
            <person name="Lyhne E.K."/>
            <person name="Kogle M.E."/>
            <person name="Wiebenga A."/>
            <person name="Kun R.S."/>
            <person name="Lubbers R.J."/>
            <person name="Makela M.R."/>
            <person name="Barry K."/>
            <person name="Chovatia M."/>
            <person name="Clum A."/>
            <person name="Daum C."/>
            <person name="Haridas S."/>
            <person name="He G."/>
            <person name="LaButti K."/>
            <person name="Lipzen A."/>
            <person name="Mondo S."/>
            <person name="Riley R."/>
            <person name="Salamov A."/>
            <person name="Simmons B.A."/>
            <person name="Magnuson J.K."/>
            <person name="Henrissat B."/>
            <person name="Mortensen U.H."/>
            <person name="Larsen T.O."/>
            <person name="Devries R.P."/>
            <person name="Grigoriev I.V."/>
            <person name="Machida M."/>
            <person name="Baker S.E."/>
            <person name="Andersen M.R."/>
        </authorList>
    </citation>
    <scope>NUCLEOTIDE SEQUENCE [LARGE SCALE GENOMIC DNA]</scope>
    <source>
        <strain evidence="3">CBS 553.77</strain>
    </source>
</reference>
<dbReference type="Proteomes" id="UP000327118">
    <property type="component" value="Unassembled WGS sequence"/>
</dbReference>
<proteinExistence type="predicted"/>
<feature type="transmembrane region" description="Helical" evidence="1">
    <location>
        <begin position="12"/>
        <end position="33"/>
    </location>
</feature>